<dbReference type="Gene3D" id="3.40.50.1580">
    <property type="entry name" value="Nucleoside phosphorylase domain"/>
    <property type="match status" value="1"/>
</dbReference>
<feature type="domain" description="Nucleoside phosphorylase" evidence="4">
    <location>
        <begin position="13"/>
        <end position="251"/>
    </location>
</feature>
<feature type="binding site" evidence="3">
    <location>
        <position position="192"/>
    </location>
    <ligand>
        <name>substrate</name>
    </ligand>
</feature>
<evidence type="ECO:0000313" key="5">
    <source>
        <dbReference type="EMBL" id="SDS11086.1"/>
    </source>
</evidence>
<dbReference type="EC" id="2.4.2.1" evidence="3"/>
<dbReference type="Proteomes" id="UP000185663">
    <property type="component" value="Chromosome I"/>
</dbReference>
<keyword evidence="6" id="KW-1185">Reference proteome</keyword>
<dbReference type="SUPFAM" id="SSF53167">
    <property type="entry name" value="Purine and uridine phosphorylases"/>
    <property type="match status" value="1"/>
</dbReference>
<sequence length="275" mass="28655">MSASHPTPAAESPIGIIGGSGLYSLLDDPQEVEVETPFGFPSENPQRGTFGGKDVVFIPRHGADHRFPPARINYRANLWALRALGVRRVLAPAAVGGLTPELGPGSVVVPDQLIDHTWGRAHTVYDGLGPVVHVGFADPYCPTGRATAVAAPVPEPLTMVDGGTMVVIQGPRFSTRAESRRNAREGGTVVGMTGAPEAGIARELAMCFTTLALVTDSDAGVDATTAVSHAGVLEAFAQNVEHLGTLLADVVSALPDTDCTCRHAVDGLTLPFELP</sequence>
<accession>A0A1H1PIL4</accession>
<feature type="binding site" evidence="3">
    <location>
        <position position="193"/>
    </location>
    <ligand>
        <name>phosphate</name>
        <dbReference type="ChEBI" id="CHEBI:43474"/>
    </ligand>
</feature>
<dbReference type="GO" id="GO:0017061">
    <property type="term" value="F:S-methyl-5-thioadenosine phosphorylase activity"/>
    <property type="evidence" value="ECO:0007669"/>
    <property type="project" value="InterPro"/>
</dbReference>
<proteinExistence type="inferred from homology"/>
<evidence type="ECO:0000256" key="1">
    <source>
        <dbReference type="ARBA" id="ARBA00022676"/>
    </source>
</evidence>
<comment type="miscellaneous">
    <text evidence="3">Although this enzyme belongs to the family of MTA phosphorylases based on sequence homology, it lacks several conserved amino acids in the substrate binding pocket that confer specificity towards MTA.</text>
</comment>
<dbReference type="GO" id="GO:0005829">
    <property type="term" value="C:cytosol"/>
    <property type="evidence" value="ECO:0007669"/>
    <property type="project" value="TreeGrafter"/>
</dbReference>
<evidence type="ECO:0000256" key="3">
    <source>
        <dbReference type="HAMAP-Rule" id="MF_01963"/>
    </source>
</evidence>
<dbReference type="InterPro" id="IPR035994">
    <property type="entry name" value="Nucleoside_phosphorylase_sf"/>
</dbReference>
<feature type="binding site" evidence="3">
    <location>
        <begin position="60"/>
        <end position="61"/>
    </location>
    <ligand>
        <name>phosphate</name>
        <dbReference type="ChEBI" id="CHEBI:43474"/>
    </ligand>
</feature>
<dbReference type="InterPro" id="IPR000845">
    <property type="entry name" value="Nucleoside_phosphorylase_d"/>
</dbReference>
<dbReference type="HAMAP" id="MF_01963">
    <property type="entry name" value="MTAP"/>
    <property type="match status" value="1"/>
</dbReference>
<comment type="similarity">
    <text evidence="3">Belongs to the PNP/MTAP phosphorylase family. MTAP subfamily.</text>
</comment>
<dbReference type="NCBIfam" id="NF006599">
    <property type="entry name" value="PRK09136.1"/>
    <property type="match status" value="1"/>
</dbReference>
<evidence type="ECO:0000256" key="2">
    <source>
        <dbReference type="ARBA" id="ARBA00022679"/>
    </source>
</evidence>
<name>A0A1H1PIL4_9CELL</name>
<evidence type="ECO:0000313" key="6">
    <source>
        <dbReference type="Proteomes" id="UP000185663"/>
    </source>
</evidence>
<gene>
    <name evidence="5" type="ORF">SAMN04489860_0817</name>
</gene>
<comment type="subunit">
    <text evidence="3">Homohexamer. Dimer of a homotrimer.</text>
</comment>
<dbReference type="CDD" id="cd09010">
    <property type="entry name" value="MTAP_SsMTAPII_like_MTIP"/>
    <property type="match status" value="1"/>
</dbReference>
<dbReference type="RefSeq" id="WP_083371685.1">
    <property type="nucleotide sequence ID" value="NZ_LT629776.1"/>
</dbReference>
<organism evidence="5 6">
    <name type="scientific">Paraoerskovia marina</name>
    <dbReference type="NCBI Taxonomy" id="545619"/>
    <lineage>
        <taxon>Bacteria</taxon>
        <taxon>Bacillati</taxon>
        <taxon>Actinomycetota</taxon>
        <taxon>Actinomycetes</taxon>
        <taxon>Micrococcales</taxon>
        <taxon>Cellulomonadaceae</taxon>
        <taxon>Paraoerskovia</taxon>
    </lineage>
</organism>
<dbReference type="GO" id="GO:0019509">
    <property type="term" value="P:L-methionine salvage from methylthioadenosine"/>
    <property type="evidence" value="ECO:0007669"/>
    <property type="project" value="TreeGrafter"/>
</dbReference>
<keyword evidence="2 3" id="KW-0808">Transferase</keyword>
<dbReference type="PANTHER" id="PTHR42679">
    <property type="entry name" value="S-METHYL-5'-THIOADENOSINE PHOSPHORYLASE"/>
    <property type="match status" value="1"/>
</dbReference>
<comment type="caution">
    <text evidence="3">Lacks conserved residue(s) required for the propagation of feature annotation.</text>
</comment>
<evidence type="ECO:0000259" key="4">
    <source>
        <dbReference type="Pfam" id="PF01048"/>
    </source>
</evidence>
<dbReference type="PANTHER" id="PTHR42679:SF2">
    <property type="entry name" value="S-METHYL-5'-THIOADENOSINE PHOSPHORYLASE"/>
    <property type="match status" value="1"/>
</dbReference>
<dbReference type="UniPathway" id="UPA00606"/>
<feature type="site" description="Important for substrate specificity" evidence="3">
    <location>
        <position position="229"/>
    </location>
</feature>
<dbReference type="GO" id="GO:0006166">
    <property type="term" value="P:purine ribonucleoside salvage"/>
    <property type="evidence" value="ECO:0007669"/>
    <property type="project" value="UniProtKB-UniRule"/>
</dbReference>
<keyword evidence="3" id="KW-0660">Purine salvage</keyword>
<comment type="function">
    <text evidence="3">Purine nucleoside phosphorylase involved in purine salvage.</text>
</comment>
<dbReference type="eggNOG" id="COG0005">
    <property type="taxonomic scope" value="Bacteria"/>
</dbReference>
<dbReference type="EMBL" id="LT629776">
    <property type="protein sequence ID" value="SDS11086.1"/>
    <property type="molecule type" value="Genomic_DNA"/>
</dbReference>
<dbReference type="AlphaFoldDB" id="A0A1H1PIL4"/>
<dbReference type="Pfam" id="PF01048">
    <property type="entry name" value="PNP_UDP_1"/>
    <property type="match status" value="1"/>
</dbReference>
<protein>
    <recommendedName>
        <fullName evidence="3">Purine nucleoside phosphorylase</fullName>
        <shortName evidence="3">PNP</shortName>
        <ecNumber evidence="3">2.4.2.1</ecNumber>
    </recommendedName>
</protein>
<feature type="site" description="Important for substrate specificity" evidence="3">
    <location>
        <position position="174"/>
    </location>
</feature>
<dbReference type="NCBIfam" id="NF005876">
    <property type="entry name" value="PRK07823.1"/>
    <property type="match status" value="1"/>
</dbReference>
<dbReference type="InterPro" id="IPR010044">
    <property type="entry name" value="MTAP"/>
</dbReference>
<feature type="binding site" evidence="3">
    <location>
        <position position="20"/>
    </location>
    <ligand>
        <name>phosphate</name>
        <dbReference type="ChEBI" id="CHEBI:43474"/>
    </ligand>
</feature>
<dbReference type="OrthoDB" id="1523230at2"/>
<dbReference type="STRING" id="545619.SAMN04489860_0817"/>
<feature type="binding site" evidence="3">
    <location>
        <begin position="216"/>
        <end position="218"/>
    </location>
    <ligand>
        <name>substrate</name>
    </ligand>
</feature>
<reference evidence="5 6" key="1">
    <citation type="submission" date="2016-10" db="EMBL/GenBank/DDBJ databases">
        <authorList>
            <person name="de Groot N.N."/>
        </authorList>
    </citation>
    <scope>NUCLEOTIDE SEQUENCE [LARGE SCALE GENOMIC DNA]</scope>
    <source>
        <strain evidence="5 6">DSM 22126</strain>
    </source>
</reference>
<comment type="pathway">
    <text evidence="3">Purine metabolism; purine nucleoside salvage.</text>
</comment>
<keyword evidence="1 3" id="KW-0328">Glycosyltransferase</keyword>
<comment type="catalytic activity">
    <reaction evidence="3">
        <text>a purine D-ribonucleoside + phosphate = a purine nucleobase + alpha-D-ribose 1-phosphate</text>
        <dbReference type="Rhea" id="RHEA:19805"/>
        <dbReference type="ChEBI" id="CHEBI:26386"/>
        <dbReference type="ChEBI" id="CHEBI:43474"/>
        <dbReference type="ChEBI" id="CHEBI:57720"/>
        <dbReference type="ChEBI" id="CHEBI:142355"/>
        <dbReference type="EC" id="2.4.2.1"/>
    </reaction>
</comment>